<keyword evidence="6" id="KW-1185">Reference proteome</keyword>
<name>A0A6A3LJ22_9STRA</name>
<dbReference type="Proteomes" id="UP000429607">
    <property type="component" value="Unassembled WGS sequence"/>
</dbReference>
<evidence type="ECO:0000313" key="2">
    <source>
        <dbReference type="EMBL" id="KAE9014341.1"/>
    </source>
</evidence>
<evidence type="ECO:0000313" key="3">
    <source>
        <dbReference type="EMBL" id="KAE9019382.1"/>
    </source>
</evidence>
<organism evidence="3 5">
    <name type="scientific">Phytophthora rubi</name>
    <dbReference type="NCBI Taxonomy" id="129364"/>
    <lineage>
        <taxon>Eukaryota</taxon>
        <taxon>Sar</taxon>
        <taxon>Stramenopiles</taxon>
        <taxon>Oomycota</taxon>
        <taxon>Peronosporomycetes</taxon>
        <taxon>Peronosporales</taxon>
        <taxon>Peronosporaceae</taxon>
        <taxon>Phytophthora</taxon>
    </lineage>
</organism>
<evidence type="ECO:0000313" key="5">
    <source>
        <dbReference type="Proteomes" id="UP000429607"/>
    </source>
</evidence>
<feature type="chain" id="PRO_5036164970" evidence="1">
    <location>
        <begin position="18"/>
        <end position="58"/>
    </location>
</feature>
<dbReference type="EMBL" id="QXFV01000972">
    <property type="protein sequence ID" value="KAE9019382.1"/>
    <property type="molecule type" value="Genomic_DNA"/>
</dbReference>
<reference evidence="5 7" key="1">
    <citation type="submission" date="2018-09" db="EMBL/GenBank/DDBJ databases">
        <title>Genomic investigation of the strawberry pathogen Phytophthora fragariae indicates pathogenicity is determined by transcriptional variation in three key races.</title>
        <authorList>
            <person name="Adams T.M."/>
            <person name="Armitage A.D."/>
            <person name="Sobczyk M.K."/>
            <person name="Bates H.J."/>
            <person name="Dunwell J.M."/>
            <person name="Nellist C.F."/>
            <person name="Harrison R.J."/>
        </authorList>
    </citation>
    <scope>NUCLEOTIDE SEQUENCE [LARGE SCALE GENOMIC DNA]</scope>
    <source>
        <strain evidence="3 5">SCRP249</strain>
        <strain evidence="2 7">SCRP324</strain>
        <strain evidence="4 6">SCRP333</strain>
    </source>
</reference>
<feature type="signal peptide" evidence="1">
    <location>
        <begin position="1"/>
        <end position="17"/>
    </location>
</feature>
<sequence>MMWVIMGMWGMLRPSGGVAVIRDGFLFLRTTSNAPGLTGPGRQLTCVCFWSDAYRYRT</sequence>
<evidence type="ECO:0000313" key="4">
    <source>
        <dbReference type="EMBL" id="KAE9329021.1"/>
    </source>
</evidence>
<dbReference type="Proteomes" id="UP000434957">
    <property type="component" value="Unassembled WGS sequence"/>
</dbReference>
<keyword evidence="1" id="KW-0732">Signal</keyword>
<gene>
    <name evidence="3" type="ORF">PR001_g13894</name>
    <name evidence="2" type="ORF">PR002_g14241</name>
    <name evidence="4" type="ORF">PR003_g15647</name>
</gene>
<evidence type="ECO:0000313" key="6">
    <source>
        <dbReference type="Proteomes" id="UP000434957"/>
    </source>
</evidence>
<accession>A0A6A3LJ22</accession>
<evidence type="ECO:0000256" key="1">
    <source>
        <dbReference type="SAM" id="SignalP"/>
    </source>
</evidence>
<proteinExistence type="predicted"/>
<dbReference type="EMBL" id="QXFU01000981">
    <property type="protein sequence ID" value="KAE9014341.1"/>
    <property type="molecule type" value="Genomic_DNA"/>
</dbReference>
<comment type="caution">
    <text evidence="3">The sequence shown here is derived from an EMBL/GenBank/DDBJ whole genome shotgun (WGS) entry which is preliminary data.</text>
</comment>
<evidence type="ECO:0000313" key="7">
    <source>
        <dbReference type="Proteomes" id="UP000435112"/>
    </source>
</evidence>
<dbReference type="Proteomes" id="UP000435112">
    <property type="component" value="Unassembled WGS sequence"/>
</dbReference>
<dbReference type="EMBL" id="QXFT01001097">
    <property type="protein sequence ID" value="KAE9329021.1"/>
    <property type="molecule type" value="Genomic_DNA"/>
</dbReference>
<protein>
    <submittedName>
        <fullName evidence="3">Uncharacterized protein</fullName>
    </submittedName>
</protein>
<dbReference type="AlphaFoldDB" id="A0A6A3LJ22"/>
<dbReference type="OrthoDB" id="10409032at2759"/>